<evidence type="ECO:0000256" key="2">
    <source>
        <dbReference type="ARBA" id="ARBA00022837"/>
    </source>
</evidence>
<proteinExistence type="predicted"/>
<dbReference type="Pfam" id="PF13405">
    <property type="entry name" value="EF-hand_6"/>
    <property type="match status" value="1"/>
</dbReference>
<keyword evidence="5" id="KW-1185">Reference proteome</keyword>
<dbReference type="FunFam" id="1.10.238.10:FF:000001">
    <property type="entry name" value="Calmodulin 1"/>
    <property type="match status" value="1"/>
</dbReference>
<dbReference type="InterPro" id="IPR002048">
    <property type="entry name" value="EF_hand_dom"/>
</dbReference>
<keyword evidence="3" id="KW-0514">Muscle protein</keyword>
<dbReference type="PROSITE" id="PS50222">
    <property type="entry name" value="EF_HAND_2"/>
    <property type="match status" value="3"/>
</dbReference>
<dbReference type="InterPro" id="IPR011992">
    <property type="entry name" value="EF-hand-dom_pair"/>
</dbReference>
<feature type="domain" description="EF-hand" evidence="4">
    <location>
        <begin position="83"/>
        <end position="118"/>
    </location>
</feature>
<name>A0A8B8DV53_CRAVI</name>
<dbReference type="GO" id="GO:0005509">
    <property type="term" value="F:calcium ion binding"/>
    <property type="evidence" value="ECO:0007669"/>
    <property type="project" value="InterPro"/>
</dbReference>
<dbReference type="Proteomes" id="UP000694844">
    <property type="component" value="Chromosome 4"/>
</dbReference>
<evidence type="ECO:0000256" key="3">
    <source>
        <dbReference type="ARBA" id="ARBA00023179"/>
    </source>
</evidence>
<dbReference type="SUPFAM" id="SSF47473">
    <property type="entry name" value="EF-hand"/>
    <property type="match status" value="1"/>
</dbReference>
<dbReference type="AlphaFoldDB" id="A0A8B8DV53"/>
<dbReference type="PANTHER" id="PTHR23048:SF59">
    <property type="entry name" value="EF-HAND SUPERFAMILY PROTEIN"/>
    <property type="match status" value="1"/>
</dbReference>
<dbReference type="OrthoDB" id="6108040at2759"/>
<dbReference type="PROSITE" id="PS00018">
    <property type="entry name" value="EF_HAND_1"/>
    <property type="match status" value="3"/>
</dbReference>
<dbReference type="Gene3D" id="1.10.238.10">
    <property type="entry name" value="EF-hand"/>
    <property type="match status" value="1"/>
</dbReference>
<evidence type="ECO:0000313" key="5">
    <source>
        <dbReference type="Proteomes" id="UP000694844"/>
    </source>
</evidence>
<dbReference type="GeneID" id="111129440"/>
<organism evidence="5 7">
    <name type="scientific">Crassostrea virginica</name>
    <name type="common">Eastern oyster</name>
    <dbReference type="NCBI Taxonomy" id="6565"/>
    <lineage>
        <taxon>Eukaryota</taxon>
        <taxon>Metazoa</taxon>
        <taxon>Spiralia</taxon>
        <taxon>Lophotrochozoa</taxon>
        <taxon>Mollusca</taxon>
        <taxon>Bivalvia</taxon>
        <taxon>Autobranchia</taxon>
        <taxon>Pteriomorphia</taxon>
        <taxon>Ostreida</taxon>
        <taxon>Ostreoidea</taxon>
        <taxon>Ostreidae</taxon>
        <taxon>Crassostrea</taxon>
    </lineage>
</organism>
<evidence type="ECO:0000313" key="7">
    <source>
        <dbReference type="RefSeq" id="XP_022331533.1"/>
    </source>
</evidence>
<dbReference type="RefSeq" id="XP_022331532.1">
    <property type="nucleotide sequence ID" value="XM_022475824.1"/>
</dbReference>
<dbReference type="RefSeq" id="XP_022331533.1">
    <property type="nucleotide sequence ID" value="XM_022475825.1"/>
</dbReference>
<dbReference type="InterPro" id="IPR018247">
    <property type="entry name" value="EF_Hand_1_Ca_BS"/>
</dbReference>
<dbReference type="GO" id="GO:0016460">
    <property type="term" value="C:myosin II complex"/>
    <property type="evidence" value="ECO:0007669"/>
    <property type="project" value="TreeGrafter"/>
</dbReference>
<evidence type="ECO:0000256" key="1">
    <source>
        <dbReference type="ARBA" id="ARBA00022737"/>
    </source>
</evidence>
<dbReference type="InterPro" id="IPR050230">
    <property type="entry name" value="CALM/Myosin/TropC-like"/>
</dbReference>
<evidence type="ECO:0000259" key="4">
    <source>
        <dbReference type="PROSITE" id="PS50222"/>
    </source>
</evidence>
<dbReference type="KEGG" id="cvn:111129440"/>
<sequence>MASFGNSAHLTEIKTLFSVFDKNKDGFLTAKEVAALLQSGKLSVSIPYNAVQKIVRGVDQKDKKMVNITQLTELLGQHCSEFNPMGDMLEAFKVFDKNGDGVISVSELRQVMNNLGERLTDRELQRMFQNADQDGDGEINFNEFLKMMMHS</sequence>
<reference evidence="6 7" key="1">
    <citation type="submission" date="2025-04" db="UniProtKB">
        <authorList>
            <consortium name="RefSeq"/>
        </authorList>
    </citation>
    <scope>IDENTIFICATION</scope>
    <source>
        <tissue evidence="6 7">Whole sample</tissue>
    </source>
</reference>
<dbReference type="PANTHER" id="PTHR23048">
    <property type="entry name" value="MYOSIN LIGHT CHAIN 1, 3"/>
    <property type="match status" value="1"/>
</dbReference>
<dbReference type="Pfam" id="PF13499">
    <property type="entry name" value="EF-hand_7"/>
    <property type="match status" value="1"/>
</dbReference>
<dbReference type="SMART" id="SM00054">
    <property type="entry name" value="EFh"/>
    <property type="match status" value="3"/>
</dbReference>
<keyword evidence="1" id="KW-0677">Repeat</keyword>
<dbReference type="CDD" id="cd00051">
    <property type="entry name" value="EFh"/>
    <property type="match status" value="1"/>
</dbReference>
<accession>A0A8B8DV53</accession>
<feature type="domain" description="EF-hand" evidence="4">
    <location>
        <begin position="8"/>
        <end position="43"/>
    </location>
</feature>
<evidence type="ECO:0000313" key="6">
    <source>
        <dbReference type="RefSeq" id="XP_022331532.1"/>
    </source>
</evidence>
<protein>
    <submittedName>
        <fullName evidence="6 7">Calmodulin-A-like</fullName>
    </submittedName>
</protein>
<feature type="domain" description="EF-hand" evidence="4">
    <location>
        <begin position="119"/>
        <end position="151"/>
    </location>
</feature>
<keyword evidence="2" id="KW-0106">Calcium</keyword>
<dbReference type="KEGG" id="cvn:111129439"/>
<gene>
    <name evidence="7" type="primary">LOC111129440</name>
    <name evidence="6" type="synonym">LOC111129439</name>
</gene>